<accession>A0A397JRG8</accession>
<keyword evidence="2" id="KW-1185">Reference proteome</keyword>
<evidence type="ECO:0000313" key="2">
    <source>
        <dbReference type="Proteomes" id="UP000266861"/>
    </source>
</evidence>
<proteinExistence type="predicted"/>
<dbReference type="Proteomes" id="UP000266861">
    <property type="component" value="Unassembled WGS sequence"/>
</dbReference>
<gene>
    <name evidence="1" type="ORF">Glove_14g27</name>
</gene>
<comment type="caution">
    <text evidence="1">The sequence shown here is derived from an EMBL/GenBank/DDBJ whole genome shotgun (WGS) entry which is preliminary data.</text>
</comment>
<name>A0A397JRG8_9GLOM</name>
<dbReference type="AlphaFoldDB" id="A0A397JRG8"/>
<organism evidence="1 2">
    <name type="scientific">Diversispora epigaea</name>
    <dbReference type="NCBI Taxonomy" id="1348612"/>
    <lineage>
        <taxon>Eukaryota</taxon>
        <taxon>Fungi</taxon>
        <taxon>Fungi incertae sedis</taxon>
        <taxon>Mucoromycota</taxon>
        <taxon>Glomeromycotina</taxon>
        <taxon>Glomeromycetes</taxon>
        <taxon>Diversisporales</taxon>
        <taxon>Diversisporaceae</taxon>
        <taxon>Diversispora</taxon>
    </lineage>
</organism>
<evidence type="ECO:0000313" key="1">
    <source>
        <dbReference type="EMBL" id="RHZ89458.1"/>
    </source>
</evidence>
<sequence length="133" mass="16145">MNKNNEFEKNFVFNLQEEAKSEFEKQIQEEFNKSDTKEIDECLHNVISNIKNLVIKKFDQLENYIQSKKPKKPKKEPKESEAEFDTKCKVYKNELEMFKILIFWSISLMEQLNTWFSELWSWIKNEIHNISTK</sequence>
<protein>
    <submittedName>
        <fullName evidence="1">Uncharacterized protein</fullName>
    </submittedName>
</protein>
<dbReference type="EMBL" id="PQFF01000012">
    <property type="protein sequence ID" value="RHZ89458.1"/>
    <property type="molecule type" value="Genomic_DNA"/>
</dbReference>
<reference evidence="1 2" key="1">
    <citation type="submission" date="2018-08" db="EMBL/GenBank/DDBJ databases">
        <title>Genome and evolution of the arbuscular mycorrhizal fungus Diversispora epigaea (formerly Glomus versiforme) and its bacterial endosymbionts.</title>
        <authorList>
            <person name="Sun X."/>
            <person name="Fei Z."/>
            <person name="Harrison M."/>
        </authorList>
    </citation>
    <scope>NUCLEOTIDE SEQUENCE [LARGE SCALE GENOMIC DNA]</scope>
    <source>
        <strain evidence="1 2">IT104</strain>
    </source>
</reference>